<evidence type="ECO:0000313" key="2">
    <source>
        <dbReference type="EMBL" id="PIS42575.1"/>
    </source>
</evidence>
<dbReference type="GO" id="GO:0003723">
    <property type="term" value="F:RNA binding"/>
    <property type="evidence" value="ECO:0007669"/>
    <property type="project" value="UniProtKB-KW"/>
</dbReference>
<dbReference type="EMBL" id="PEXU01000034">
    <property type="protein sequence ID" value="PIS42575.1"/>
    <property type="molecule type" value="Genomic_DNA"/>
</dbReference>
<organism evidence="2 3">
    <name type="scientific">Candidatus Kerfeldbacteria bacterium CG08_land_8_20_14_0_20_40_16</name>
    <dbReference type="NCBI Taxonomy" id="2014244"/>
    <lineage>
        <taxon>Bacteria</taxon>
        <taxon>Candidatus Kerfeldiibacteriota</taxon>
    </lineage>
</organism>
<dbReference type="AlphaFoldDB" id="A0A2H0YVQ8"/>
<sequence length="233" mass="27644">MRIGIMQPYLFPYIGYFQLMNAVNEFVIYDNIEYTKKGWINRNRILVNGKDAYITLPLKKDSDYLEIKDRHLADTWLSERKKILNKIVESYRKSPYFDSIYPIIEKIILWEETNLFKFILNSLNLVKEYLEIRTPLVISSTISIDHKFKAEKKVIAICQARKANVYLNPIGGLELYNKENFKDVGIDLHFIKTNDFEYKQFDNDFIPFLSIIDVMMFNSKDELSNMLKSYTIV</sequence>
<evidence type="ECO:0000256" key="1">
    <source>
        <dbReference type="PROSITE-ProRule" id="PRU00182"/>
    </source>
</evidence>
<keyword evidence="1" id="KW-0694">RNA-binding</keyword>
<reference evidence="2 3" key="1">
    <citation type="submission" date="2017-09" db="EMBL/GenBank/DDBJ databases">
        <title>Depth-based differentiation of microbial function through sediment-hosted aquifers and enrichment of novel symbionts in the deep terrestrial subsurface.</title>
        <authorList>
            <person name="Probst A.J."/>
            <person name="Ladd B."/>
            <person name="Jarett J.K."/>
            <person name="Geller-Mcgrath D.E."/>
            <person name="Sieber C.M."/>
            <person name="Emerson J.B."/>
            <person name="Anantharaman K."/>
            <person name="Thomas B.C."/>
            <person name="Malmstrom R."/>
            <person name="Stieglmeier M."/>
            <person name="Klingl A."/>
            <person name="Woyke T."/>
            <person name="Ryan C.M."/>
            <person name="Banfield J.F."/>
        </authorList>
    </citation>
    <scope>NUCLEOTIDE SEQUENCE [LARGE SCALE GENOMIC DNA]</scope>
    <source>
        <strain evidence="2">CG08_land_8_20_14_0_20_40_16</strain>
    </source>
</reference>
<dbReference type="InterPro" id="IPR014985">
    <property type="entry name" value="WbqC"/>
</dbReference>
<dbReference type="Proteomes" id="UP000231542">
    <property type="component" value="Unassembled WGS sequence"/>
</dbReference>
<dbReference type="Pfam" id="PF08889">
    <property type="entry name" value="WbqC"/>
    <property type="match status" value="1"/>
</dbReference>
<evidence type="ECO:0000313" key="3">
    <source>
        <dbReference type="Proteomes" id="UP000231542"/>
    </source>
</evidence>
<proteinExistence type="predicted"/>
<name>A0A2H0YVQ8_9BACT</name>
<evidence type="ECO:0008006" key="4">
    <source>
        <dbReference type="Google" id="ProtNLM"/>
    </source>
</evidence>
<comment type="caution">
    <text evidence="2">The sequence shown here is derived from an EMBL/GenBank/DDBJ whole genome shotgun (WGS) entry which is preliminary data.</text>
</comment>
<accession>A0A2H0YVQ8</accession>
<dbReference type="PROSITE" id="PS50889">
    <property type="entry name" value="S4"/>
    <property type="match status" value="1"/>
</dbReference>
<gene>
    <name evidence="2" type="ORF">COT24_02795</name>
</gene>
<protein>
    <recommendedName>
        <fullName evidence="4">Glycine transferase</fullName>
    </recommendedName>
</protein>